<accession>A0A9W7W0U1</accession>
<evidence type="ECO:0000256" key="1">
    <source>
        <dbReference type="SAM" id="SignalP"/>
    </source>
</evidence>
<gene>
    <name evidence="2" type="ORF">Tdes44962_MAKER10082</name>
</gene>
<evidence type="ECO:0000313" key="3">
    <source>
        <dbReference type="Proteomes" id="UP001138500"/>
    </source>
</evidence>
<name>A0A9W7W0U1_9PEZI</name>
<proteinExistence type="predicted"/>
<keyword evidence="1" id="KW-0732">Signal</keyword>
<dbReference type="Proteomes" id="UP001138500">
    <property type="component" value="Unassembled WGS sequence"/>
</dbReference>
<reference evidence="2 3" key="1">
    <citation type="journal article" date="2018" name="IMA Fungus">
        <title>IMA Genome-F 10: Nine draft genome sequences of Claviceps purpurea s.lat., including C. arundinis, C. humidiphila, and C. cf. spartinae, pseudomolecules for the pitch canker pathogen Fusarium circinatum, draft genome of Davidsoniella eucalypti, Grosmannia galeiformis, Quambalaria eucalypti, and Teratosphaeria destructans.</title>
        <authorList>
            <person name="Wingfield B.D."/>
            <person name="Liu M."/>
            <person name="Nguyen H.D."/>
            <person name="Lane F.A."/>
            <person name="Morgan S.W."/>
            <person name="De Vos L."/>
            <person name="Wilken P.M."/>
            <person name="Duong T.A."/>
            <person name="Aylward J."/>
            <person name="Coetzee M.P."/>
            <person name="Dadej K."/>
            <person name="De Beer Z.W."/>
            <person name="Findlay W."/>
            <person name="Havenga M."/>
            <person name="Kolarik M."/>
            <person name="Menzies J.G."/>
            <person name="Naidoo K."/>
            <person name="Pochopski O."/>
            <person name="Shoukouhi P."/>
            <person name="Santana Q.C."/>
            <person name="Seifert K.A."/>
            <person name="Soal N."/>
            <person name="Steenkamp E.T."/>
            <person name="Tatham C.T."/>
            <person name="van der Nest M.A."/>
            <person name="Wingfield M.J."/>
        </authorList>
    </citation>
    <scope>NUCLEOTIDE SEQUENCE [LARGE SCALE GENOMIC DNA]</scope>
    <source>
        <strain evidence="2">CMW44962</strain>
    </source>
</reference>
<organism evidence="2 3">
    <name type="scientific">Teratosphaeria destructans</name>
    <dbReference type="NCBI Taxonomy" id="418781"/>
    <lineage>
        <taxon>Eukaryota</taxon>
        <taxon>Fungi</taxon>
        <taxon>Dikarya</taxon>
        <taxon>Ascomycota</taxon>
        <taxon>Pezizomycotina</taxon>
        <taxon>Dothideomycetes</taxon>
        <taxon>Dothideomycetidae</taxon>
        <taxon>Mycosphaerellales</taxon>
        <taxon>Teratosphaeriaceae</taxon>
        <taxon>Teratosphaeria</taxon>
    </lineage>
</organism>
<protein>
    <recommendedName>
        <fullName evidence="4">Secreted protein</fullName>
    </recommendedName>
</protein>
<sequence>MTRDLLLILVLLLGLEGGLGDAVQVTLARLGDATTALVLVLLEDANLLEGLQDLAVDGAGGVDVVSGARAAVLGAAVGLPQAADTDGLAHVDVAGDGGGADVEPGSVRARRIRGRNSLLPVNALGRQLLGVGCLDGVGPTCRPPSQHAMQPTMMMPPVPHGIQVSHEPIYIPLFCSHGPGMGSLP</sequence>
<evidence type="ECO:0008006" key="4">
    <source>
        <dbReference type="Google" id="ProtNLM"/>
    </source>
</evidence>
<feature type="chain" id="PRO_5040776344" description="Secreted protein" evidence="1">
    <location>
        <begin position="21"/>
        <end position="185"/>
    </location>
</feature>
<keyword evidence="3" id="KW-1185">Reference proteome</keyword>
<dbReference type="EMBL" id="RIBY02002025">
    <property type="protein sequence ID" value="KAH9826133.1"/>
    <property type="molecule type" value="Genomic_DNA"/>
</dbReference>
<dbReference type="AlphaFoldDB" id="A0A9W7W0U1"/>
<feature type="signal peptide" evidence="1">
    <location>
        <begin position="1"/>
        <end position="20"/>
    </location>
</feature>
<comment type="caution">
    <text evidence="2">The sequence shown here is derived from an EMBL/GenBank/DDBJ whole genome shotgun (WGS) entry which is preliminary data.</text>
</comment>
<evidence type="ECO:0000313" key="2">
    <source>
        <dbReference type="EMBL" id="KAH9826133.1"/>
    </source>
</evidence>
<reference evidence="2 3" key="2">
    <citation type="journal article" date="2021" name="Curr. Genet.">
        <title>Genetic response to nitrogen starvation in the aggressive Eucalyptus foliar pathogen Teratosphaeria destructans.</title>
        <authorList>
            <person name="Havenga M."/>
            <person name="Wingfield B.D."/>
            <person name="Wingfield M.J."/>
            <person name="Dreyer L.L."/>
            <person name="Roets F."/>
            <person name="Aylward J."/>
        </authorList>
    </citation>
    <scope>NUCLEOTIDE SEQUENCE [LARGE SCALE GENOMIC DNA]</scope>
    <source>
        <strain evidence="2">CMW44962</strain>
    </source>
</reference>